<comment type="caution">
    <text evidence="1">The sequence shown here is derived from an EMBL/GenBank/DDBJ whole genome shotgun (WGS) entry which is preliminary data.</text>
</comment>
<dbReference type="Proteomes" id="UP000837803">
    <property type="component" value="Unassembled WGS sequence"/>
</dbReference>
<sequence length="195" mass="22547">MILFQETYRDRLAIAVADLPAWRAWLVEHHGREQSIWLIIFRKADDRSSLTYAEAVDEGLCFGWIDSLPNKRDGRSYYQLFSPRNPKSNWSRVNKQKVARLLAQGRMAAPGLEMVRLAKRSGTWDALNDVEELVVPDDLRQALAGEPTAWKHWEDYPPSTKRGILEWLFNAKRATTRAQRIERTLAAARRGARPF</sequence>
<evidence type="ECO:0000313" key="2">
    <source>
        <dbReference type="Proteomes" id="UP000837803"/>
    </source>
</evidence>
<accession>A0ABM9AXQ4</accession>
<dbReference type="EMBL" id="CAKLPZ010000001">
    <property type="protein sequence ID" value="CAH0999442.1"/>
    <property type="molecule type" value="Genomic_DNA"/>
</dbReference>
<gene>
    <name evidence="1" type="ORF">LEM8419_00742</name>
</gene>
<evidence type="ECO:0008006" key="3">
    <source>
        <dbReference type="Google" id="ProtNLM"/>
    </source>
</evidence>
<keyword evidence="2" id="KW-1185">Reference proteome</keyword>
<name>A0ABM9AXQ4_9BACT</name>
<dbReference type="Pfam" id="PF13376">
    <property type="entry name" value="OmdA"/>
    <property type="match status" value="1"/>
</dbReference>
<reference evidence="1" key="1">
    <citation type="submission" date="2021-12" db="EMBL/GenBank/DDBJ databases">
        <authorList>
            <person name="Rodrigo-Torres L."/>
            <person name="Arahal R. D."/>
            <person name="Lucena T."/>
        </authorList>
    </citation>
    <scope>NUCLEOTIDE SEQUENCE</scope>
    <source>
        <strain evidence="1">CECT 8419</strain>
    </source>
</reference>
<evidence type="ECO:0000313" key="1">
    <source>
        <dbReference type="EMBL" id="CAH0999442.1"/>
    </source>
</evidence>
<proteinExistence type="predicted"/>
<dbReference type="RefSeq" id="WP_238749625.1">
    <property type="nucleotide sequence ID" value="NZ_CAKLPZ010000001.1"/>
</dbReference>
<organism evidence="1 2">
    <name type="scientific">Neolewinella maritima</name>
    <dbReference type="NCBI Taxonomy" id="1383882"/>
    <lineage>
        <taxon>Bacteria</taxon>
        <taxon>Pseudomonadati</taxon>
        <taxon>Bacteroidota</taxon>
        <taxon>Saprospiria</taxon>
        <taxon>Saprospirales</taxon>
        <taxon>Lewinellaceae</taxon>
        <taxon>Neolewinella</taxon>
    </lineage>
</organism>
<protein>
    <recommendedName>
        <fullName evidence="3">Bacteriocin-protection protein</fullName>
    </recommendedName>
</protein>